<evidence type="ECO:0008006" key="4">
    <source>
        <dbReference type="Google" id="ProtNLM"/>
    </source>
</evidence>
<keyword evidence="3" id="KW-1185">Reference proteome</keyword>
<sequence length="183" mass="20284">MASMIGRLPGGPKTLVAFTSILLAYTVQTESTQHVQYSLHFEKPLLLLYVTHSSFLLLLPLQLVVLRVLTGRPMSHYLGLLRRDVQKQVDRVRSMWGLSPARSSSEFMSTTAVIVLLLTLGITIPAVSWFIALPLTSMANITAIYNTFSIWALVFSVLFLNEEWNYIHALAVLLGAVGYTAGC</sequence>
<keyword evidence="1" id="KW-1133">Transmembrane helix</keyword>
<accession>A0AAF0DY01</accession>
<evidence type="ECO:0000313" key="2">
    <source>
        <dbReference type="EMBL" id="WFD01522.1"/>
    </source>
</evidence>
<evidence type="ECO:0000313" key="3">
    <source>
        <dbReference type="Proteomes" id="UP001214603"/>
    </source>
</evidence>
<organism evidence="2 3">
    <name type="scientific">Malassezia obtusa</name>
    <dbReference type="NCBI Taxonomy" id="76774"/>
    <lineage>
        <taxon>Eukaryota</taxon>
        <taxon>Fungi</taxon>
        <taxon>Dikarya</taxon>
        <taxon>Basidiomycota</taxon>
        <taxon>Ustilaginomycotina</taxon>
        <taxon>Malasseziomycetes</taxon>
        <taxon>Malasseziales</taxon>
        <taxon>Malasseziaceae</taxon>
        <taxon>Malassezia</taxon>
    </lineage>
</organism>
<dbReference type="PANTHER" id="PTHR19346:SF4">
    <property type="entry name" value="SUGAR PHOSPHATE TRANSPORTER DOMAIN-CONTAINING PROTEIN"/>
    <property type="match status" value="1"/>
</dbReference>
<gene>
    <name evidence="2" type="ORF">MOBT1_000188</name>
</gene>
<dbReference type="InterPro" id="IPR026505">
    <property type="entry name" value="Solute_c_fam_35_mem_F3/F4"/>
</dbReference>
<feature type="transmembrane region" description="Helical" evidence="1">
    <location>
        <begin position="112"/>
        <end position="132"/>
    </location>
</feature>
<dbReference type="EMBL" id="CP119934">
    <property type="protein sequence ID" value="WFD01522.1"/>
    <property type="molecule type" value="Genomic_DNA"/>
</dbReference>
<evidence type="ECO:0000256" key="1">
    <source>
        <dbReference type="SAM" id="Phobius"/>
    </source>
</evidence>
<dbReference type="SUPFAM" id="SSF103481">
    <property type="entry name" value="Multidrug resistance efflux transporter EmrE"/>
    <property type="match status" value="1"/>
</dbReference>
<feature type="transmembrane region" description="Helical" evidence="1">
    <location>
        <begin position="138"/>
        <end position="160"/>
    </location>
</feature>
<dbReference type="Proteomes" id="UP001214603">
    <property type="component" value="Chromosome 1"/>
</dbReference>
<dbReference type="AlphaFoldDB" id="A0AAF0DY01"/>
<keyword evidence="1" id="KW-0472">Membrane</keyword>
<dbReference type="PANTHER" id="PTHR19346">
    <property type="entry name" value="SUGAR PHOSPHATE TRANSPORTER DOMAIN-CONTAINING PROTEIN"/>
    <property type="match status" value="1"/>
</dbReference>
<feature type="transmembrane region" description="Helical" evidence="1">
    <location>
        <begin position="45"/>
        <end position="69"/>
    </location>
</feature>
<name>A0AAF0DY01_9BASI</name>
<dbReference type="InterPro" id="IPR037185">
    <property type="entry name" value="EmrE-like"/>
</dbReference>
<keyword evidence="1" id="KW-0812">Transmembrane</keyword>
<reference evidence="2" key="1">
    <citation type="submission" date="2023-03" db="EMBL/GenBank/DDBJ databases">
        <title>Mating type loci evolution in Malassezia.</title>
        <authorList>
            <person name="Coelho M.A."/>
        </authorList>
    </citation>
    <scope>NUCLEOTIDE SEQUENCE</scope>
    <source>
        <strain evidence="2">CBS 7876</strain>
    </source>
</reference>
<protein>
    <recommendedName>
        <fullName evidence="4">EamA domain-containing protein</fullName>
    </recommendedName>
</protein>
<proteinExistence type="predicted"/>